<dbReference type="InterPro" id="IPR012925">
    <property type="entry name" value="TipAS_dom"/>
</dbReference>
<dbReference type="PANTHER" id="PTHR30204">
    <property type="entry name" value="REDOX-CYCLING DRUG-SENSING TRANSCRIPTIONAL ACTIVATOR SOXR"/>
    <property type="match status" value="1"/>
</dbReference>
<dbReference type="RefSeq" id="WP_050370096.1">
    <property type="nucleotide sequence ID" value="NZ_KQ257808.1"/>
</dbReference>
<keyword evidence="1" id="KW-0805">Transcription regulation</keyword>
<evidence type="ECO:0000256" key="3">
    <source>
        <dbReference type="ARBA" id="ARBA00023159"/>
    </source>
</evidence>
<keyword evidence="4" id="KW-0804">Transcription</keyword>
<dbReference type="CDD" id="cd01106">
    <property type="entry name" value="HTH_TipAL-Mta"/>
    <property type="match status" value="1"/>
</dbReference>
<name>A0A0L0KJD8_9ACTN</name>
<dbReference type="PROSITE" id="PS50937">
    <property type="entry name" value="HTH_MERR_2"/>
    <property type="match status" value="1"/>
</dbReference>
<dbReference type="OrthoDB" id="9809391at2"/>
<gene>
    <name evidence="6" type="ORF">IQ63_08460</name>
</gene>
<dbReference type="AlphaFoldDB" id="A0A0L0KJD8"/>
<evidence type="ECO:0000313" key="6">
    <source>
        <dbReference type="EMBL" id="KND38377.1"/>
    </source>
</evidence>
<dbReference type="EMBL" id="JPPY01000046">
    <property type="protein sequence ID" value="KND38377.1"/>
    <property type="molecule type" value="Genomic_DNA"/>
</dbReference>
<dbReference type="PATRIC" id="fig|42234.21.peg.1748"/>
<organism evidence="6 7">
    <name type="scientific">Streptomyces acidiscabies</name>
    <dbReference type="NCBI Taxonomy" id="42234"/>
    <lineage>
        <taxon>Bacteria</taxon>
        <taxon>Bacillati</taxon>
        <taxon>Actinomycetota</taxon>
        <taxon>Actinomycetes</taxon>
        <taxon>Kitasatosporales</taxon>
        <taxon>Streptomycetaceae</taxon>
        <taxon>Streptomyces</taxon>
    </lineage>
</organism>
<dbReference type="SMART" id="SM00422">
    <property type="entry name" value="HTH_MERR"/>
    <property type="match status" value="1"/>
</dbReference>
<dbReference type="SUPFAM" id="SSF89082">
    <property type="entry name" value="Antibiotic binding domain of TipA-like multidrug resistance regulators"/>
    <property type="match status" value="1"/>
</dbReference>
<evidence type="ECO:0000256" key="1">
    <source>
        <dbReference type="ARBA" id="ARBA00023015"/>
    </source>
</evidence>
<accession>A0A0L0KJD8</accession>
<dbReference type="Pfam" id="PF13411">
    <property type="entry name" value="MerR_1"/>
    <property type="match status" value="1"/>
</dbReference>
<dbReference type="Gene3D" id="1.10.490.50">
    <property type="entry name" value="Antibiotic binding domain of TipA-like multidrug resistance regulators"/>
    <property type="match status" value="1"/>
</dbReference>
<dbReference type="Proteomes" id="UP000037151">
    <property type="component" value="Unassembled WGS sequence"/>
</dbReference>
<evidence type="ECO:0000313" key="7">
    <source>
        <dbReference type="Proteomes" id="UP000037151"/>
    </source>
</evidence>
<dbReference type="InterPro" id="IPR036244">
    <property type="entry name" value="TipA-like_antibiotic-bd"/>
</dbReference>
<evidence type="ECO:0000259" key="5">
    <source>
        <dbReference type="PROSITE" id="PS50937"/>
    </source>
</evidence>
<dbReference type="InterPro" id="IPR000551">
    <property type="entry name" value="MerR-type_HTH_dom"/>
</dbReference>
<reference evidence="7" key="1">
    <citation type="submission" date="2014-07" db="EMBL/GenBank/DDBJ databases">
        <title>Genome sequencing of plant-pathogenic Streptomyces species.</title>
        <authorList>
            <person name="Harrison J."/>
            <person name="Sapp M."/>
            <person name="Thwaites R."/>
            <person name="Studholme D.J."/>
        </authorList>
    </citation>
    <scope>NUCLEOTIDE SEQUENCE [LARGE SCALE GENOMIC DNA]</scope>
    <source>
        <strain evidence="7">NCPPB 4445</strain>
    </source>
</reference>
<dbReference type="GO" id="GO:0003677">
    <property type="term" value="F:DNA binding"/>
    <property type="evidence" value="ECO:0007669"/>
    <property type="project" value="UniProtKB-KW"/>
</dbReference>
<keyword evidence="2" id="KW-0238">DNA-binding</keyword>
<evidence type="ECO:0000256" key="4">
    <source>
        <dbReference type="ARBA" id="ARBA00023163"/>
    </source>
</evidence>
<dbReference type="InterPro" id="IPR009061">
    <property type="entry name" value="DNA-bd_dom_put_sf"/>
</dbReference>
<dbReference type="SUPFAM" id="SSF46955">
    <property type="entry name" value="Putative DNA-binding domain"/>
    <property type="match status" value="1"/>
</dbReference>
<evidence type="ECO:0000256" key="2">
    <source>
        <dbReference type="ARBA" id="ARBA00023125"/>
    </source>
</evidence>
<proteinExistence type="predicted"/>
<dbReference type="PROSITE" id="PS00552">
    <property type="entry name" value="HTH_MERR_1"/>
    <property type="match status" value="1"/>
</dbReference>
<dbReference type="Gene3D" id="1.10.1660.10">
    <property type="match status" value="1"/>
</dbReference>
<feature type="domain" description="HTH merR-type" evidence="5">
    <location>
        <begin position="2"/>
        <end position="71"/>
    </location>
</feature>
<sequence length="253" mass="29145">MTYSVGQVAEFAGITVRTLHHYDAIGLLPPTDRTSTGHRRYTESDLDRLQRLLFYRELGFPLEEIATLLDDPETDPAQHLRRQRDLLAARITRLQKMAEAVQQALEARTMGINLTPQERFEVFGDKDPDQYADEAAERWGGTDTYAESMRRTATYTKDDWQRLKAEMDTWESRYTALVAAGTPPESDEAVSLAEEHRLHITRWYFDCPYELHTCFADMYVSDERFKVYYDGMGEGLAEHLGAAIRENANRHVS</sequence>
<protein>
    <submittedName>
        <fullName evidence="6">Transcriptional regulator</fullName>
    </submittedName>
</protein>
<dbReference type="PRINTS" id="PR00040">
    <property type="entry name" value="HTHMERR"/>
</dbReference>
<dbReference type="InterPro" id="IPR047057">
    <property type="entry name" value="MerR_fam"/>
</dbReference>
<comment type="caution">
    <text evidence="6">The sequence shown here is derived from an EMBL/GenBank/DDBJ whole genome shotgun (WGS) entry which is preliminary data.</text>
</comment>
<keyword evidence="3" id="KW-0010">Activator</keyword>
<dbReference type="GO" id="GO:0003700">
    <property type="term" value="F:DNA-binding transcription factor activity"/>
    <property type="evidence" value="ECO:0007669"/>
    <property type="project" value="InterPro"/>
</dbReference>
<dbReference type="PANTHER" id="PTHR30204:SF90">
    <property type="entry name" value="HTH-TYPE TRANSCRIPTIONAL ACTIVATOR MTA"/>
    <property type="match status" value="1"/>
</dbReference>
<dbReference type="Pfam" id="PF07739">
    <property type="entry name" value="TipAS"/>
    <property type="match status" value="1"/>
</dbReference>